<sequence>MGVPLPKPVMTQLRERRGNDIFRCGSSCVNGYRESMEDAHIVYLQPTWGFFGVFDGHVNDHCSQYLEGAWREALEKEKMPMSDERMKELTLEIDKKWMDMVRDGGSTGTFFVGMREGNNVHLQVGNVGDSRVLVCVNGEARAMTEDHKPNNDEERRRIEDCGGRVEGNRVDGSLAVSRAFGDRDYKTNANGSQLQQKVIALPDVTHVDVTWDSKDFAVLCCDGVFEGQFTNEEVIEFIKEQLELSDDLGLIAGKVCEEAVARGSRDNVSCVIVQFKSGRDYTTAEHFEIVPGPFSLPRNNVFRKVYALMAQKGSSTMEEVLEKRYDFLIKQEDKEQYSEEIQGFKEGPPPNLKGKERTQWFAALVEQYSSEAPADSRSEQLERIQLLQQQVGLPLPILLSLMTGQGQE</sequence>
<gene>
    <name evidence="6" type="ORF">TVY486_1100610</name>
</gene>
<evidence type="ECO:0000256" key="3">
    <source>
        <dbReference type="ARBA" id="ARBA00022912"/>
    </source>
</evidence>
<dbReference type="FunFam" id="3.60.40.10:FF:000073">
    <property type="entry name" value="Putative phosphatase 2C"/>
    <property type="match status" value="1"/>
</dbReference>
<accession>G0U9U5</accession>
<dbReference type="PROSITE" id="PS51746">
    <property type="entry name" value="PPM_2"/>
    <property type="match status" value="1"/>
</dbReference>
<dbReference type="InterPro" id="IPR015655">
    <property type="entry name" value="PP2C"/>
</dbReference>
<evidence type="ECO:0000256" key="4">
    <source>
        <dbReference type="RuleBase" id="RU003465"/>
    </source>
</evidence>
<keyword evidence="2 4" id="KW-0378">Hydrolase</keyword>
<dbReference type="VEuPathDB" id="TriTrypDB:TvY486_1100610"/>
<evidence type="ECO:0000256" key="1">
    <source>
        <dbReference type="ARBA" id="ARBA00022723"/>
    </source>
</evidence>
<organism evidence="6">
    <name type="scientific">Trypanosoma vivax (strain Y486)</name>
    <dbReference type="NCBI Taxonomy" id="1055687"/>
    <lineage>
        <taxon>Eukaryota</taxon>
        <taxon>Discoba</taxon>
        <taxon>Euglenozoa</taxon>
        <taxon>Kinetoplastea</taxon>
        <taxon>Metakinetoplastina</taxon>
        <taxon>Trypanosomatida</taxon>
        <taxon>Trypanosomatidae</taxon>
        <taxon>Trypanosoma</taxon>
        <taxon>Duttonella</taxon>
    </lineage>
</organism>
<dbReference type="AlphaFoldDB" id="G0U9U5"/>
<evidence type="ECO:0000256" key="2">
    <source>
        <dbReference type="ARBA" id="ARBA00022801"/>
    </source>
</evidence>
<name>G0U9U5_TRYVY</name>
<keyword evidence="1" id="KW-0479">Metal-binding</keyword>
<feature type="domain" description="PPM-type phosphatase" evidence="5">
    <location>
        <begin position="23"/>
        <end position="275"/>
    </location>
</feature>
<dbReference type="InterPro" id="IPR001932">
    <property type="entry name" value="PPM-type_phosphatase-like_dom"/>
</dbReference>
<dbReference type="OMA" id="PMTDERM"/>
<dbReference type="PANTHER" id="PTHR47992">
    <property type="entry name" value="PROTEIN PHOSPHATASE"/>
    <property type="match status" value="1"/>
</dbReference>
<dbReference type="Pfam" id="PF00481">
    <property type="entry name" value="PP2C"/>
    <property type="match status" value="1"/>
</dbReference>
<protein>
    <recommendedName>
        <fullName evidence="5">PPM-type phosphatase domain-containing protein</fullName>
    </recommendedName>
</protein>
<dbReference type="GO" id="GO:0004722">
    <property type="term" value="F:protein serine/threonine phosphatase activity"/>
    <property type="evidence" value="ECO:0007669"/>
    <property type="project" value="InterPro"/>
</dbReference>
<dbReference type="PROSITE" id="PS01032">
    <property type="entry name" value="PPM_1"/>
    <property type="match status" value="1"/>
</dbReference>
<dbReference type="InterPro" id="IPR000222">
    <property type="entry name" value="PP2C_BS"/>
</dbReference>
<comment type="similarity">
    <text evidence="4">Belongs to the PP2C family.</text>
</comment>
<dbReference type="SUPFAM" id="SSF81606">
    <property type="entry name" value="PP2C-like"/>
    <property type="match status" value="1"/>
</dbReference>
<dbReference type="Gene3D" id="3.60.40.10">
    <property type="entry name" value="PPM-type phosphatase domain"/>
    <property type="match status" value="1"/>
</dbReference>
<proteinExistence type="inferred from homology"/>
<dbReference type="SMART" id="SM00332">
    <property type="entry name" value="PP2Cc"/>
    <property type="match status" value="1"/>
</dbReference>
<dbReference type="CDD" id="cd00143">
    <property type="entry name" value="PP2Cc"/>
    <property type="match status" value="1"/>
</dbReference>
<evidence type="ECO:0000313" key="6">
    <source>
        <dbReference type="EMBL" id="CCC52576.1"/>
    </source>
</evidence>
<dbReference type="InterPro" id="IPR036457">
    <property type="entry name" value="PPM-type-like_dom_sf"/>
</dbReference>
<dbReference type="EMBL" id="HE573027">
    <property type="protein sequence ID" value="CCC52576.1"/>
    <property type="molecule type" value="Genomic_DNA"/>
</dbReference>
<keyword evidence="3 4" id="KW-0904">Protein phosphatase</keyword>
<dbReference type="GO" id="GO:0046872">
    <property type="term" value="F:metal ion binding"/>
    <property type="evidence" value="ECO:0007669"/>
    <property type="project" value="UniProtKB-KW"/>
</dbReference>
<evidence type="ECO:0000259" key="5">
    <source>
        <dbReference type="PROSITE" id="PS51746"/>
    </source>
</evidence>
<reference evidence="6" key="1">
    <citation type="journal article" date="2012" name="Proc. Natl. Acad. Sci. U.S.A.">
        <title>Antigenic diversity is generated by distinct evolutionary mechanisms in African trypanosome species.</title>
        <authorList>
            <person name="Jackson A.P."/>
            <person name="Berry A."/>
            <person name="Aslett M."/>
            <person name="Allison H.C."/>
            <person name="Burton P."/>
            <person name="Vavrova-Anderson J."/>
            <person name="Brown R."/>
            <person name="Browne H."/>
            <person name="Corton N."/>
            <person name="Hauser H."/>
            <person name="Gamble J."/>
            <person name="Gilderthorp R."/>
            <person name="Marcello L."/>
            <person name="McQuillan J."/>
            <person name="Otto T.D."/>
            <person name="Quail M.A."/>
            <person name="Sanders M.J."/>
            <person name="van Tonder A."/>
            <person name="Ginger M.L."/>
            <person name="Field M.C."/>
            <person name="Barry J.D."/>
            <person name="Hertz-Fowler C."/>
            <person name="Berriman M."/>
        </authorList>
    </citation>
    <scope>NUCLEOTIDE SEQUENCE</scope>
    <source>
        <strain evidence="6">Y486</strain>
    </source>
</reference>